<dbReference type="RefSeq" id="WP_409966416.1">
    <property type="nucleotide sequence ID" value="NZ_CP144143.1"/>
</dbReference>
<evidence type="ECO:0000313" key="3">
    <source>
        <dbReference type="Proteomes" id="UP001321305"/>
    </source>
</evidence>
<proteinExistence type="predicted"/>
<feature type="domain" description="ApeI dehydratase-like" evidence="1">
    <location>
        <begin position="14"/>
        <end position="94"/>
    </location>
</feature>
<organism evidence="2 3">
    <name type="scientific">Mycovorax composti</name>
    <dbReference type="NCBI Taxonomy" id="2962693"/>
    <lineage>
        <taxon>Bacteria</taxon>
        <taxon>Pseudomonadati</taxon>
        <taxon>Bacteroidota</taxon>
        <taxon>Chitinophagia</taxon>
        <taxon>Chitinophagales</taxon>
        <taxon>Chitinophagaceae</taxon>
        <taxon>Mycovorax</taxon>
    </lineage>
</organism>
<dbReference type="EMBL" id="CP144143">
    <property type="protein sequence ID" value="WWC82732.1"/>
    <property type="molecule type" value="Genomic_DNA"/>
</dbReference>
<name>A0ABZ2EH22_9BACT</name>
<dbReference type="Pfam" id="PF22818">
    <property type="entry name" value="ApeI-like"/>
    <property type="match status" value="1"/>
</dbReference>
<reference evidence="3" key="1">
    <citation type="submission" date="2024-01" db="EMBL/GenBank/DDBJ databases">
        <title>Mycovorax composti gen. nov. sp. nov., a member of the family Chitinophagaceae isolated from button mushroom compost.</title>
        <authorList>
            <person name="Thai M."/>
            <person name="Bell T.L."/>
            <person name="Kertesz M.A."/>
        </authorList>
    </citation>
    <scope>NUCLEOTIDE SEQUENCE [LARGE SCALE GENOMIC DNA]</scope>
    <source>
        <strain evidence="3">C216</strain>
    </source>
</reference>
<evidence type="ECO:0000259" key="1">
    <source>
        <dbReference type="Pfam" id="PF22818"/>
    </source>
</evidence>
<gene>
    <name evidence="2" type="ORF">PIECOFPK_00441</name>
</gene>
<sequence length="124" mass="13505">MLIENLYTLDSYTHEGNKIIAIITINAIHKIFAGHFPGQPVLPGVCQLQIVKEMLERGVGKPLLLSEAGVCKFLRMIDPEKTNLLTVTIDYNASAADIGCNAVISSGEVVYLKMNGNFKVLSLS</sequence>
<evidence type="ECO:0000313" key="2">
    <source>
        <dbReference type="EMBL" id="WWC82732.1"/>
    </source>
</evidence>
<keyword evidence="3" id="KW-1185">Reference proteome</keyword>
<accession>A0ABZ2EH22</accession>
<dbReference type="InterPro" id="IPR054545">
    <property type="entry name" value="ApeI-like"/>
</dbReference>
<dbReference type="Gene3D" id="3.10.129.10">
    <property type="entry name" value="Hotdog Thioesterase"/>
    <property type="match status" value="1"/>
</dbReference>
<dbReference type="Proteomes" id="UP001321305">
    <property type="component" value="Chromosome"/>
</dbReference>
<dbReference type="SUPFAM" id="SSF54637">
    <property type="entry name" value="Thioesterase/thiol ester dehydrase-isomerase"/>
    <property type="match status" value="1"/>
</dbReference>
<protein>
    <recommendedName>
        <fullName evidence="1">ApeI dehydratase-like domain-containing protein</fullName>
    </recommendedName>
</protein>
<dbReference type="InterPro" id="IPR029069">
    <property type="entry name" value="HotDog_dom_sf"/>
</dbReference>